<gene>
    <name evidence="2" type="ORF">ACPOL_1052</name>
</gene>
<feature type="region of interest" description="Disordered" evidence="1">
    <location>
        <begin position="1"/>
        <end position="26"/>
    </location>
</feature>
<evidence type="ECO:0000313" key="2">
    <source>
        <dbReference type="EMBL" id="AXC10403.1"/>
    </source>
</evidence>
<dbReference type="EMBL" id="CP030840">
    <property type="protein sequence ID" value="AXC10403.1"/>
    <property type="molecule type" value="Genomic_DNA"/>
</dbReference>
<evidence type="ECO:0000313" key="3">
    <source>
        <dbReference type="Proteomes" id="UP000253606"/>
    </source>
</evidence>
<dbReference type="KEGG" id="abas:ACPOL_1052"/>
<accession>A0A2Z5FU85</accession>
<evidence type="ECO:0000256" key="1">
    <source>
        <dbReference type="SAM" id="MobiDB-lite"/>
    </source>
</evidence>
<dbReference type="Proteomes" id="UP000253606">
    <property type="component" value="Chromosome"/>
</dbReference>
<dbReference type="AlphaFoldDB" id="A0A2Z5FU85"/>
<organism evidence="2 3">
    <name type="scientific">Acidisarcina polymorpha</name>
    <dbReference type="NCBI Taxonomy" id="2211140"/>
    <lineage>
        <taxon>Bacteria</taxon>
        <taxon>Pseudomonadati</taxon>
        <taxon>Acidobacteriota</taxon>
        <taxon>Terriglobia</taxon>
        <taxon>Terriglobales</taxon>
        <taxon>Acidobacteriaceae</taxon>
        <taxon>Acidisarcina</taxon>
    </lineage>
</organism>
<proteinExistence type="predicted"/>
<name>A0A2Z5FU85_9BACT</name>
<keyword evidence="3" id="KW-1185">Reference proteome</keyword>
<protein>
    <submittedName>
        <fullName evidence="2">Uncharacterized protein</fullName>
    </submittedName>
</protein>
<sequence length="48" mass="5109">MMPDHCDIASNLLDAPAPERPIGMQRRPVPFPAIAEDGTAWSAKGSSC</sequence>
<reference evidence="2 3" key="1">
    <citation type="journal article" date="2018" name="Front. Microbiol.">
        <title>Hydrolytic Capabilities as a Key to Environmental Success: Chitinolytic and Cellulolytic Acidobacteria From Acidic Sub-arctic Soils and Boreal Peatlands.</title>
        <authorList>
            <person name="Belova S.E."/>
            <person name="Ravin N.V."/>
            <person name="Pankratov T.A."/>
            <person name="Rakitin A.L."/>
            <person name="Ivanova A.A."/>
            <person name="Beletsky A.V."/>
            <person name="Mardanov A.V."/>
            <person name="Sinninghe Damste J.S."/>
            <person name="Dedysh S.N."/>
        </authorList>
    </citation>
    <scope>NUCLEOTIDE SEQUENCE [LARGE SCALE GENOMIC DNA]</scope>
    <source>
        <strain evidence="2 3">SBC82</strain>
    </source>
</reference>